<evidence type="ECO:0000256" key="3">
    <source>
        <dbReference type="ARBA" id="ARBA00008030"/>
    </source>
</evidence>
<evidence type="ECO:0000256" key="7">
    <source>
        <dbReference type="ARBA" id="ARBA00023158"/>
    </source>
</evidence>
<evidence type="ECO:0000256" key="2">
    <source>
        <dbReference type="ARBA" id="ARBA00004496"/>
    </source>
</evidence>
<keyword evidence="6" id="KW-0805">Transcription regulation</keyword>
<dbReference type="AlphaFoldDB" id="A0A1G4I9I4"/>
<reference evidence="10" key="1">
    <citation type="submission" date="2016-09" db="EMBL/GenBank/DDBJ databases">
        <authorList>
            <person name="Hebert L."/>
            <person name="Moumen B."/>
        </authorList>
    </citation>
    <scope>NUCLEOTIDE SEQUENCE [LARGE SCALE GENOMIC DNA]</scope>
    <source>
        <strain evidence="10">OVI</strain>
    </source>
</reference>
<accession>A0A1G4I9I4</accession>
<name>A0A1G4I9I4_TRYEQ</name>
<evidence type="ECO:0000256" key="1">
    <source>
        <dbReference type="ARBA" id="ARBA00004123"/>
    </source>
</evidence>
<keyword evidence="9" id="KW-0539">Nucleus</keyword>
<dbReference type="GO" id="GO:0005634">
    <property type="term" value="C:nucleus"/>
    <property type="evidence" value="ECO:0007669"/>
    <property type="project" value="UniProtKB-SubCell"/>
</dbReference>
<keyword evidence="5" id="KW-0963">Cytoplasm</keyword>
<dbReference type="RefSeq" id="XP_067079622.1">
    <property type="nucleotide sequence ID" value="XM_067223521.1"/>
</dbReference>
<dbReference type="PANTHER" id="PTHR15975:SF0">
    <property type="entry name" value="CCR4-NOT TRANSCRIPTION COMPLEX SUBUNIT 11"/>
    <property type="match status" value="1"/>
</dbReference>
<dbReference type="GO" id="GO:0030014">
    <property type="term" value="C:CCR4-NOT complex"/>
    <property type="evidence" value="ECO:0007669"/>
    <property type="project" value="InterPro"/>
</dbReference>
<evidence type="ECO:0000313" key="10">
    <source>
        <dbReference type="EMBL" id="SCU68465.1"/>
    </source>
</evidence>
<comment type="similarity">
    <text evidence="3">Belongs to the CNOT11 family.</text>
</comment>
<evidence type="ECO:0000256" key="6">
    <source>
        <dbReference type="ARBA" id="ARBA00023015"/>
    </source>
</evidence>
<dbReference type="InterPro" id="IPR019312">
    <property type="entry name" value="CNOT11"/>
</dbReference>
<keyword evidence="7" id="KW-0943">RNA-mediated gene silencing</keyword>
<evidence type="ECO:0000256" key="4">
    <source>
        <dbReference type="ARBA" id="ARBA00014872"/>
    </source>
</evidence>
<dbReference type="PANTHER" id="PTHR15975">
    <property type="entry name" value="CCR4-NOT TRANSCRIPTION COMPLEX SUBUNIT 11"/>
    <property type="match status" value="1"/>
</dbReference>
<evidence type="ECO:0000313" key="11">
    <source>
        <dbReference type="Proteomes" id="UP000195570"/>
    </source>
</evidence>
<dbReference type="GO" id="GO:0031047">
    <property type="term" value="P:regulatory ncRNA-mediated gene silencing"/>
    <property type="evidence" value="ECO:0007669"/>
    <property type="project" value="UniProtKB-KW"/>
</dbReference>
<keyword evidence="11" id="KW-1185">Reference proteome</keyword>
<evidence type="ECO:0000256" key="9">
    <source>
        <dbReference type="ARBA" id="ARBA00023242"/>
    </source>
</evidence>
<sequence length="434" mass="48396">MVVEYLGPADVQRLLALLSEGNCKFSFVEKEFKETFSKDTFAKVSRAIQRMIHDMIASPDGVGLVSSFFVLDVMCKMNCEQAKSAFYDALLELERIMRQDVCVMEQIKYASKEAKEGRRAHESVNSERYRLRSAVKSFAFRLLANRVAPDETPLMAISDKQEQIDTALNAWESNGICLKEPIAGVAEAWTLEAEKNACGTLSRISATLDNGGRAALVLKPVTPQLPSLSLVSGELQFLLPASPLNDLLLINSEVPTEEWKTAKRMVAAGCKGLLNKEEQQKLLQTLLAGDVFARVGISSVVLSRMAEHNPDVAASLILKLPAQEANQCVQSILKSSVPSEHVETVLLHASKVLQQASFRAYITNKLHHFKEKTTLSNEDKDEVKNFVRTLHQLLTKASKENKELYVADTLKTDITRLCERCDIPEVVTRWDELK</sequence>
<dbReference type="GeneID" id="92380582"/>
<organism evidence="10 11">
    <name type="scientific">Trypanosoma equiperdum</name>
    <dbReference type="NCBI Taxonomy" id="5694"/>
    <lineage>
        <taxon>Eukaryota</taxon>
        <taxon>Discoba</taxon>
        <taxon>Euglenozoa</taxon>
        <taxon>Kinetoplastea</taxon>
        <taxon>Metakinetoplastina</taxon>
        <taxon>Trypanosomatida</taxon>
        <taxon>Trypanosomatidae</taxon>
        <taxon>Trypanosoma</taxon>
    </lineage>
</organism>
<comment type="caution">
    <text evidence="10">The sequence shown here is derived from an EMBL/GenBank/DDBJ whole genome shotgun (WGS) entry which is preliminary data.</text>
</comment>
<dbReference type="Proteomes" id="UP000195570">
    <property type="component" value="Unassembled WGS sequence"/>
</dbReference>
<gene>
    <name evidence="10" type="ORF">TEOVI_000664800</name>
</gene>
<proteinExistence type="inferred from homology"/>
<keyword evidence="8" id="KW-0804">Transcription</keyword>
<dbReference type="EMBL" id="CZPT02000985">
    <property type="protein sequence ID" value="SCU68465.1"/>
    <property type="molecule type" value="Genomic_DNA"/>
</dbReference>
<dbReference type="VEuPathDB" id="TriTrypDB:TEOVI_000664800"/>
<comment type="subcellular location">
    <subcellularLocation>
        <location evidence="2">Cytoplasm</location>
    </subcellularLocation>
    <subcellularLocation>
        <location evidence="1">Nucleus</location>
    </subcellularLocation>
</comment>
<dbReference type="GO" id="GO:0005737">
    <property type="term" value="C:cytoplasm"/>
    <property type="evidence" value="ECO:0007669"/>
    <property type="project" value="UniProtKB-SubCell"/>
</dbReference>
<protein>
    <recommendedName>
        <fullName evidence="4">CCR4-NOT transcription complex subunit 11</fullName>
    </recommendedName>
</protein>
<evidence type="ECO:0000256" key="5">
    <source>
        <dbReference type="ARBA" id="ARBA00022490"/>
    </source>
</evidence>
<evidence type="ECO:0000256" key="8">
    <source>
        <dbReference type="ARBA" id="ARBA00023163"/>
    </source>
</evidence>